<dbReference type="PANTHER" id="PTHR43337">
    <property type="entry name" value="XANTHINE/URACIL PERMEASE C887.17-RELATED"/>
    <property type="match status" value="1"/>
</dbReference>
<dbReference type="InterPro" id="IPR006043">
    <property type="entry name" value="NCS2"/>
</dbReference>
<dbReference type="PANTHER" id="PTHR43337:SF1">
    <property type="entry name" value="XANTHINE_URACIL PERMEASE C887.17-RELATED"/>
    <property type="match status" value="1"/>
</dbReference>
<feature type="transmembrane region" description="Helical" evidence="9">
    <location>
        <begin position="387"/>
        <end position="417"/>
    </location>
</feature>
<dbReference type="PIRSF" id="PIRSF005353">
    <property type="entry name" value="PbuG"/>
    <property type="match status" value="1"/>
</dbReference>
<sequence length="448" mass="45712">MSTAGEAKTGRQVAWFDLAARGTDVRTEVLAGATTFLTMAYIIVVNPAILGQAGMPVAAVAAATCFAAGVASILMGAIANVPLALAPGMGLNAYFSFTVVQGMGVPWPVALGCVLISGVAFLLLTAAGIRQMILAAIPPHLLAAVAGGIGLFIGFIGLKNAGIVVNNAATSVALGDLHAPSAVLALIGLVVIAVLSAWRVKGAVLIGIVLTTLVGWLMGLVTFTPQPYSIAALTETAFRLDLGGVFGAGGKHGLGVLEILFVFLFVDLFDNIGTLVAVTKRAGLVGADGRIPRLNRMLFTDAVATMIGACAGTSTVTSYVESAAGVEAGGRTGLTAIVTGLLFLAAMFVAPFAQLVPLAATAPALILVGALMMSPLIEVAWDDPEAAIPAFLTVAMIPLTFSIANGLAFGITAHALLKLLRGRITRTDWLLLVLAALFIVRFAWLAVA</sequence>
<evidence type="ECO:0000313" key="10">
    <source>
        <dbReference type="EMBL" id="MEN2791196.1"/>
    </source>
</evidence>
<evidence type="ECO:0000256" key="6">
    <source>
        <dbReference type="ARBA" id="ARBA00022989"/>
    </source>
</evidence>
<dbReference type="InterPro" id="IPR026033">
    <property type="entry name" value="Azg-like_bact_archaea"/>
</dbReference>
<dbReference type="Pfam" id="PF00860">
    <property type="entry name" value="Xan_ur_permease"/>
    <property type="match status" value="1"/>
</dbReference>
<evidence type="ECO:0000256" key="4">
    <source>
        <dbReference type="ARBA" id="ARBA00022475"/>
    </source>
</evidence>
<dbReference type="EMBL" id="JBDIME010000015">
    <property type="protein sequence ID" value="MEN2791196.1"/>
    <property type="molecule type" value="Genomic_DNA"/>
</dbReference>
<feature type="transmembrane region" description="Helical" evidence="9">
    <location>
        <begin position="178"/>
        <end position="197"/>
    </location>
</feature>
<gene>
    <name evidence="10" type="ORF">ABC974_16295</name>
</gene>
<evidence type="ECO:0000313" key="11">
    <source>
        <dbReference type="Proteomes" id="UP001419910"/>
    </source>
</evidence>
<evidence type="ECO:0000256" key="5">
    <source>
        <dbReference type="ARBA" id="ARBA00022692"/>
    </source>
</evidence>
<reference evidence="10 11" key="1">
    <citation type="submission" date="2024-05" db="EMBL/GenBank/DDBJ databases">
        <authorList>
            <person name="Liu Q."/>
            <person name="Xin Y.-H."/>
        </authorList>
    </citation>
    <scope>NUCLEOTIDE SEQUENCE [LARGE SCALE GENOMIC DNA]</scope>
    <source>
        <strain evidence="10 11">CGMCC 1.10181</strain>
    </source>
</reference>
<keyword evidence="3 8" id="KW-0813">Transport</keyword>
<feature type="transmembrane region" description="Helical" evidence="9">
    <location>
        <begin position="259"/>
        <end position="278"/>
    </location>
</feature>
<evidence type="ECO:0000256" key="8">
    <source>
        <dbReference type="PIRNR" id="PIRNR005353"/>
    </source>
</evidence>
<dbReference type="InterPro" id="IPR045018">
    <property type="entry name" value="Azg-like"/>
</dbReference>
<comment type="subcellular location">
    <subcellularLocation>
        <location evidence="1 8">Cell membrane</location>
        <topology evidence="1 8">Multi-pass membrane protein</topology>
    </subcellularLocation>
</comment>
<keyword evidence="11" id="KW-1185">Reference proteome</keyword>
<keyword evidence="4 8" id="KW-1003">Cell membrane</keyword>
<evidence type="ECO:0000256" key="1">
    <source>
        <dbReference type="ARBA" id="ARBA00004651"/>
    </source>
</evidence>
<feature type="transmembrane region" description="Helical" evidence="9">
    <location>
        <begin position="141"/>
        <end position="158"/>
    </location>
</feature>
<comment type="similarity">
    <text evidence="2 8">Belongs to the nucleobase:cation symporter-2 (NCS2) (TC 2.A.40) family. Azg-like subfamily.</text>
</comment>
<evidence type="ECO:0000256" key="7">
    <source>
        <dbReference type="ARBA" id="ARBA00023136"/>
    </source>
</evidence>
<feature type="transmembrane region" description="Helical" evidence="9">
    <location>
        <begin position="429"/>
        <end position="447"/>
    </location>
</feature>
<dbReference type="Proteomes" id="UP001419910">
    <property type="component" value="Unassembled WGS sequence"/>
</dbReference>
<feature type="transmembrane region" description="Helical" evidence="9">
    <location>
        <begin position="360"/>
        <end position="381"/>
    </location>
</feature>
<feature type="transmembrane region" description="Helical" evidence="9">
    <location>
        <begin position="332"/>
        <end position="353"/>
    </location>
</feature>
<accession>A0ABU9Y5W6</accession>
<organism evidence="10 11">
    <name type="scientific">Sphingomonas oligophenolica</name>
    <dbReference type="NCBI Taxonomy" id="301154"/>
    <lineage>
        <taxon>Bacteria</taxon>
        <taxon>Pseudomonadati</taxon>
        <taxon>Pseudomonadota</taxon>
        <taxon>Alphaproteobacteria</taxon>
        <taxon>Sphingomonadales</taxon>
        <taxon>Sphingomonadaceae</taxon>
        <taxon>Sphingomonas</taxon>
    </lineage>
</organism>
<dbReference type="RefSeq" id="WP_343887502.1">
    <property type="nucleotide sequence ID" value="NZ_BAAAEH010000003.1"/>
</dbReference>
<name>A0ABU9Y5W6_9SPHN</name>
<proteinExistence type="inferred from homology"/>
<keyword evidence="6 8" id="KW-1133">Transmembrane helix</keyword>
<comment type="caution">
    <text evidence="10">The sequence shown here is derived from an EMBL/GenBank/DDBJ whole genome shotgun (WGS) entry which is preliminary data.</text>
</comment>
<keyword evidence="5 8" id="KW-0812">Transmembrane</keyword>
<feature type="transmembrane region" description="Helical" evidence="9">
    <location>
        <begin position="204"/>
        <end position="223"/>
    </location>
</feature>
<feature type="transmembrane region" description="Helical" evidence="9">
    <location>
        <begin position="105"/>
        <end position="129"/>
    </location>
</feature>
<protein>
    <submittedName>
        <fullName evidence="10">NCS2 family permease</fullName>
    </submittedName>
</protein>
<feature type="transmembrane region" description="Helical" evidence="9">
    <location>
        <begin position="298"/>
        <end position="320"/>
    </location>
</feature>
<keyword evidence="7 8" id="KW-0472">Membrane</keyword>
<evidence type="ECO:0000256" key="2">
    <source>
        <dbReference type="ARBA" id="ARBA00005697"/>
    </source>
</evidence>
<evidence type="ECO:0000256" key="9">
    <source>
        <dbReference type="SAM" id="Phobius"/>
    </source>
</evidence>
<feature type="transmembrane region" description="Helical" evidence="9">
    <location>
        <begin position="29"/>
        <end position="50"/>
    </location>
</feature>
<feature type="transmembrane region" description="Helical" evidence="9">
    <location>
        <begin position="57"/>
        <end position="85"/>
    </location>
</feature>
<evidence type="ECO:0000256" key="3">
    <source>
        <dbReference type="ARBA" id="ARBA00022448"/>
    </source>
</evidence>